<organism evidence="3 4">
    <name type="scientific">Gossypium australe</name>
    <dbReference type="NCBI Taxonomy" id="47621"/>
    <lineage>
        <taxon>Eukaryota</taxon>
        <taxon>Viridiplantae</taxon>
        <taxon>Streptophyta</taxon>
        <taxon>Embryophyta</taxon>
        <taxon>Tracheophyta</taxon>
        <taxon>Spermatophyta</taxon>
        <taxon>Magnoliopsida</taxon>
        <taxon>eudicotyledons</taxon>
        <taxon>Gunneridae</taxon>
        <taxon>Pentapetalae</taxon>
        <taxon>rosids</taxon>
        <taxon>malvids</taxon>
        <taxon>Malvales</taxon>
        <taxon>Malvaceae</taxon>
        <taxon>Malvoideae</taxon>
        <taxon>Gossypium</taxon>
    </lineage>
</organism>
<dbReference type="GO" id="GO:0003676">
    <property type="term" value="F:nucleic acid binding"/>
    <property type="evidence" value="ECO:0007669"/>
    <property type="project" value="InterPro"/>
</dbReference>
<proteinExistence type="predicted"/>
<evidence type="ECO:0000313" key="3">
    <source>
        <dbReference type="EMBL" id="KAA3483859.1"/>
    </source>
</evidence>
<dbReference type="GO" id="GO:0004523">
    <property type="term" value="F:RNA-DNA hybrid ribonuclease activity"/>
    <property type="evidence" value="ECO:0007669"/>
    <property type="project" value="InterPro"/>
</dbReference>
<dbReference type="InterPro" id="IPR002156">
    <property type="entry name" value="RNaseH_domain"/>
</dbReference>
<dbReference type="OrthoDB" id="653202at2759"/>
<dbReference type="PANTHER" id="PTHR33116:SF86">
    <property type="entry name" value="REVERSE TRANSCRIPTASE DOMAIN-CONTAINING PROTEIN"/>
    <property type="match status" value="1"/>
</dbReference>
<name>A0A5B6WPQ1_9ROSI</name>
<dbReference type="InterPro" id="IPR036691">
    <property type="entry name" value="Endo/exonu/phosph_ase_sf"/>
</dbReference>
<protein>
    <submittedName>
        <fullName evidence="3">Reverse transcriptase</fullName>
    </submittedName>
</protein>
<evidence type="ECO:0000259" key="1">
    <source>
        <dbReference type="Pfam" id="PF00078"/>
    </source>
</evidence>
<keyword evidence="3" id="KW-0548">Nucleotidyltransferase</keyword>
<keyword evidence="3" id="KW-0695">RNA-directed DNA polymerase</keyword>
<gene>
    <name evidence="3" type="ORF">EPI10_005994</name>
</gene>
<dbReference type="PANTHER" id="PTHR33116">
    <property type="entry name" value="REVERSE TRANSCRIPTASE ZINC-BINDING DOMAIN-CONTAINING PROTEIN-RELATED-RELATED"/>
    <property type="match status" value="1"/>
</dbReference>
<dbReference type="InterPro" id="IPR044730">
    <property type="entry name" value="RNase_H-like_dom_plant"/>
</dbReference>
<dbReference type="InterPro" id="IPR036397">
    <property type="entry name" value="RNaseH_sf"/>
</dbReference>
<dbReference type="Gene3D" id="3.60.10.10">
    <property type="entry name" value="Endonuclease/exonuclease/phosphatase"/>
    <property type="match status" value="1"/>
</dbReference>
<dbReference type="GO" id="GO:0003964">
    <property type="term" value="F:RNA-directed DNA polymerase activity"/>
    <property type="evidence" value="ECO:0007669"/>
    <property type="project" value="UniProtKB-KW"/>
</dbReference>
<feature type="domain" description="Reverse transcriptase" evidence="1">
    <location>
        <begin position="344"/>
        <end position="537"/>
    </location>
</feature>
<dbReference type="SUPFAM" id="SSF56219">
    <property type="entry name" value="DNase I-like"/>
    <property type="match status" value="1"/>
</dbReference>
<evidence type="ECO:0000259" key="2">
    <source>
        <dbReference type="Pfam" id="PF13456"/>
    </source>
</evidence>
<dbReference type="Pfam" id="PF00078">
    <property type="entry name" value="RVT_1"/>
    <property type="match status" value="1"/>
</dbReference>
<accession>A0A5B6WPQ1</accession>
<dbReference type="Gene3D" id="3.30.420.10">
    <property type="entry name" value="Ribonuclease H-like superfamily/Ribonuclease H"/>
    <property type="match status" value="1"/>
</dbReference>
<dbReference type="SUPFAM" id="SSF53098">
    <property type="entry name" value="Ribonuclease H-like"/>
    <property type="match status" value="1"/>
</dbReference>
<reference evidence="4" key="1">
    <citation type="journal article" date="2019" name="Plant Biotechnol. J.">
        <title>Genome sequencing of the Australian wild diploid species Gossypium australe highlights disease resistance and delayed gland morphogenesis.</title>
        <authorList>
            <person name="Cai Y."/>
            <person name="Cai X."/>
            <person name="Wang Q."/>
            <person name="Wang P."/>
            <person name="Zhang Y."/>
            <person name="Cai C."/>
            <person name="Xu Y."/>
            <person name="Wang K."/>
            <person name="Zhou Z."/>
            <person name="Wang C."/>
            <person name="Geng S."/>
            <person name="Li B."/>
            <person name="Dong Q."/>
            <person name="Hou Y."/>
            <person name="Wang H."/>
            <person name="Ai P."/>
            <person name="Liu Z."/>
            <person name="Yi F."/>
            <person name="Sun M."/>
            <person name="An G."/>
            <person name="Cheng J."/>
            <person name="Zhang Y."/>
            <person name="Shi Q."/>
            <person name="Xie Y."/>
            <person name="Shi X."/>
            <person name="Chang Y."/>
            <person name="Huang F."/>
            <person name="Chen Y."/>
            <person name="Hong S."/>
            <person name="Mi L."/>
            <person name="Sun Q."/>
            <person name="Zhang L."/>
            <person name="Zhou B."/>
            <person name="Peng R."/>
            <person name="Zhang X."/>
            <person name="Liu F."/>
        </authorList>
    </citation>
    <scope>NUCLEOTIDE SEQUENCE [LARGE SCALE GENOMIC DNA]</scope>
    <source>
        <strain evidence="4">cv. PA1801</strain>
    </source>
</reference>
<keyword evidence="3" id="KW-0808">Transferase</keyword>
<comment type="caution">
    <text evidence="3">The sequence shown here is derived from an EMBL/GenBank/DDBJ whole genome shotgun (WGS) entry which is preliminary data.</text>
</comment>
<keyword evidence="4" id="KW-1185">Reference proteome</keyword>
<dbReference type="CDD" id="cd06222">
    <property type="entry name" value="RNase_H_like"/>
    <property type="match status" value="1"/>
</dbReference>
<dbReference type="Pfam" id="PF13456">
    <property type="entry name" value="RVT_3"/>
    <property type="match status" value="1"/>
</dbReference>
<sequence>METVRRKLGFSCGIEVDADGSKGGLSLGWNGNSLISLRSYSPFHIDADVNDCDNGVKWRLTGFYGNPIERLRSMSWDLLRHLHNSNYGPWLVLGDFNEITSSYEKRGGRFRSENQMSKFRDALEDCGLIDLGYRGRWYTWERGRFQETNIHERLDRGVANDTLDTIHDRENYRGHRFLFEASWCLDQSFDEVVKQAWAGCNNNAVDKLAKAGQFFRFWSRTRSREKKRQRVMMEERLSYLYEKNPTDKNLEEIMEVQLDLNLEADKEEIFWKQRARVNWLKHGDKNTSFFHHSTISRHKRVYRLLDLVEKRITMDMNNDLLIPFSEEEIWQVVKSMAPIKAPGHCIDEAQGAFIAGRQISDNTLIAYEILHSLKTRKKCKQGNFALKLDMSKAYDRVECDFLAGMLTSLGFCQEWIILIMRCVCSVSYTVGINEGLSTLLNEAKKKKLMIGAPIGRERFSINHLLFADDCMLFGDASENGAYTVRSILEEYENASGQQVNFEKSLIYFGANVDQQVREQVTNILGVRVATNPEKYLGLPMMVGRRKRWAFANFIDRFRKRIDSWNFHFLSMGGKEVFVKAILQAIPIYVMQCFELPKSICGARELIADGLLWRIVNQLIEESSFTWKDDVIRKLVDLDQARRILSIPLAAPEDADHLLWSCKVLRRLWKLLDLYADLEGSTSDGKNQLRYVHELKTSCMPVYTPVSTKAVFWRPPPVDIIKLNFDASFDKVSKSAITVVVARNDKGLVMGACVYQYTEVADAFVAEARACERAVLFAIDMGFRKIILEGDSLTVIKKLRSAKNDRSVIHSIIQNICTMATFIEEVSYSFSLRSGNQAAHTLAVEGYRWPLPCCWIEEVPDRVNSIVVEDWEVWTRAQD</sequence>
<dbReference type="Proteomes" id="UP000325315">
    <property type="component" value="Unassembled WGS sequence"/>
</dbReference>
<dbReference type="AlphaFoldDB" id="A0A5B6WPQ1"/>
<dbReference type="InterPro" id="IPR012337">
    <property type="entry name" value="RNaseH-like_sf"/>
</dbReference>
<evidence type="ECO:0000313" key="4">
    <source>
        <dbReference type="Proteomes" id="UP000325315"/>
    </source>
</evidence>
<dbReference type="EMBL" id="SMMG02000002">
    <property type="protein sequence ID" value="KAA3483859.1"/>
    <property type="molecule type" value="Genomic_DNA"/>
</dbReference>
<dbReference type="InterPro" id="IPR000477">
    <property type="entry name" value="RT_dom"/>
</dbReference>
<feature type="domain" description="RNase H type-1" evidence="2">
    <location>
        <begin position="723"/>
        <end position="843"/>
    </location>
</feature>